<evidence type="ECO:0000256" key="2">
    <source>
        <dbReference type="ARBA" id="ARBA00022553"/>
    </source>
</evidence>
<dbReference type="STRING" id="164328.H3HC04"/>
<feature type="compositionally biased region" description="Polar residues" evidence="6">
    <location>
        <begin position="76"/>
        <end position="90"/>
    </location>
</feature>
<keyword evidence="4" id="KW-0804">Transcription</keyword>
<dbReference type="Pfam" id="PF04182">
    <property type="entry name" value="B-block_TFIIIC"/>
    <property type="match status" value="1"/>
</dbReference>
<dbReference type="eggNOG" id="ENOG502QVWQ">
    <property type="taxonomic scope" value="Eukaryota"/>
</dbReference>
<dbReference type="VEuPathDB" id="FungiDB:KRP22_1504"/>
<sequence>MALKSSMPQFVARCLEEIGLEGRCGMPLRELFHAVDPEDDMAYRRYAWKDKTADMKPLIGGRGVSTPRRKRKWKTTLLNSPSGDSPALTTRSDEADKTPKRQKHKHQHLQPVLPSMRRIAAQKQRRRLSDVDSGTRGDKSDCASRVRRRRQGSNEQQQRDEEVKKEVKDAADDTQWVLRSPRGFRLGEEVDVGGLSYDEAVTSNQDGVLGVVACEDLRLKYLGVQDSSSIDTISPQFDLLEIIGRAKVRGENAAVLTNSRLFGDSRKLHYLLDMLIGSNYVVKNIVTADQRRFNMVHLRRFACKFHASMVSPSAIISQQVFPKEVLAQVIVGMMKARGERTCVFADIGRELGYGKRHQEQLRNYFMQQMRAKPSFPLQLFMARCKTGNEYIGRKLC</sequence>
<keyword evidence="5" id="KW-0539">Nucleus</keyword>
<keyword evidence="9" id="KW-1185">Reference proteome</keyword>
<feature type="domain" description="B-block binding subunit of TFIIIC" evidence="7">
    <location>
        <begin position="236"/>
        <end position="303"/>
    </location>
</feature>
<dbReference type="GO" id="GO:0000127">
    <property type="term" value="C:transcription factor TFIIIC complex"/>
    <property type="evidence" value="ECO:0007669"/>
    <property type="project" value="InterPro"/>
</dbReference>
<comment type="subcellular location">
    <subcellularLocation>
        <location evidence="1">Nucleus</location>
    </subcellularLocation>
</comment>
<dbReference type="PANTHER" id="PTHR15180:SF1">
    <property type="entry name" value="GENERAL TRANSCRIPTION FACTOR 3C POLYPEPTIDE 1"/>
    <property type="match status" value="1"/>
</dbReference>
<dbReference type="InParanoid" id="H3HC04"/>
<evidence type="ECO:0000259" key="7">
    <source>
        <dbReference type="Pfam" id="PF04182"/>
    </source>
</evidence>
<dbReference type="EnsemblProtists" id="Phyra94677">
    <property type="protein sequence ID" value="Phyra94677"/>
    <property type="gene ID" value="Phyra94677"/>
</dbReference>
<name>H3HC04_PHYRM</name>
<evidence type="ECO:0000313" key="9">
    <source>
        <dbReference type="Proteomes" id="UP000005238"/>
    </source>
</evidence>
<keyword evidence="3" id="KW-0238">DNA-binding</keyword>
<feature type="compositionally biased region" description="Basic and acidic residues" evidence="6">
    <location>
        <begin position="157"/>
        <end position="170"/>
    </location>
</feature>
<dbReference type="InterPro" id="IPR044210">
    <property type="entry name" value="Tfc3-like"/>
</dbReference>
<feature type="compositionally biased region" description="Basic and acidic residues" evidence="6">
    <location>
        <begin position="127"/>
        <end position="144"/>
    </location>
</feature>
<evidence type="ECO:0000256" key="1">
    <source>
        <dbReference type="ARBA" id="ARBA00004123"/>
    </source>
</evidence>
<dbReference type="GO" id="GO:0005634">
    <property type="term" value="C:nucleus"/>
    <property type="evidence" value="ECO:0007669"/>
    <property type="project" value="UniProtKB-SubCell"/>
</dbReference>
<dbReference type="GO" id="GO:0003677">
    <property type="term" value="F:DNA binding"/>
    <property type="evidence" value="ECO:0007669"/>
    <property type="project" value="UniProtKB-KW"/>
</dbReference>
<reference evidence="9" key="1">
    <citation type="journal article" date="2006" name="Science">
        <title>Phytophthora genome sequences uncover evolutionary origins and mechanisms of pathogenesis.</title>
        <authorList>
            <person name="Tyler B.M."/>
            <person name="Tripathy S."/>
            <person name="Zhang X."/>
            <person name="Dehal P."/>
            <person name="Jiang R.H."/>
            <person name="Aerts A."/>
            <person name="Arredondo F.D."/>
            <person name="Baxter L."/>
            <person name="Bensasson D."/>
            <person name="Beynon J.L."/>
            <person name="Chapman J."/>
            <person name="Damasceno C.M."/>
            <person name="Dorrance A.E."/>
            <person name="Dou D."/>
            <person name="Dickerman A.W."/>
            <person name="Dubchak I.L."/>
            <person name="Garbelotto M."/>
            <person name="Gijzen M."/>
            <person name="Gordon S.G."/>
            <person name="Govers F."/>
            <person name="Grunwald N.J."/>
            <person name="Huang W."/>
            <person name="Ivors K.L."/>
            <person name="Jones R.W."/>
            <person name="Kamoun S."/>
            <person name="Krampis K."/>
            <person name="Lamour K.H."/>
            <person name="Lee M.K."/>
            <person name="McDonald W.H."/>
            <person name="Medina M."/>
            <person name="Meijer H.J."/>
            <person name="Nordberg E.K."/>
            <person name="Maclean D.J."/>
            <person name="Ospina-Giraldo M.D."/>
            <person name="Morris P.F."/>
            <person name="Phuntumart V."/>
            <person name="Putnam N.H."/>
            <person name="Rash S."/>
            <person name="Rose J.K."/>
            <person name="Sakihama Y."/>
            <person name="Salamov A.A."/>
            <person name="Savidor A."/>
            <person name="Scheuring C.F."/>
            <person name="Smith B.M."/>
            <person name="Sobral B.W."/>
            <person name="Terry A."/>
            <person name="Torto-Alalibo T.A."/>
            <person name="Win J."/>
            <person name="Xu Z."/>
            <person name="Zhang H."/>
            <person name="Grigoriev I.V."/>
            <person name="Rokhsar D.S."/>
            <person name="Boore J.L."/>
        </authorList>
    </citation>
    <scope>NUCLEOTIDE SEQUENCE [LARGE SCALE GENOMIC DNA]</scope>
    <source>
        <strain evidence="9">Pr102</strain>
    </source>
</reference>
<keyword evidence="2" id="KW-0597">Phosphoprotein</keyword>
<protein>
    <recommendedName>
        <fullName evidence="7">B-block binding subunit of TFIIIC domain-containing protein</fullName>
    </recommendedName>
</protein>
<dbReference type="AlphaFoldDB" id="H3HC04"/>
<organism evidence="8 9">
    <name type="scientific">Phytophthora ramorum</name>
    <name type="common">Sudden oak death agent</name>
    <dbReference type="NCBI Taxonomy" id="164328"/>
    <lineage>
        <taxon>Eukaryota</taxon>
        <taxon>Sar</taxon>
        <taxon>Stramenopiles</taxon>
        <taxon>Oomycota</taxon>
        <taxon>Peronosporomycetes</taxon>
        <taxon>Peronosporales</taxon>
        <taxon>Peronosporaceae</taxon>
        <taxon>Phytophthora</taxon>
    </lineage>
</organism>
<dbReference type="Proteomes" id="UP000005238">
    <property type="component" value="Unassembled WGS sequence"/>
</dbReference>
<dbReference type="HOGENOM" id="CLU_031671_0_0_1"/>
<evidence type="ECO:0000256" key="6">
    <source>
        <dbReference type="SAM" id="MobiDB-lite"/>
    </source>
</evidence>
<dbReference type="VEuPathDB" id="FungiDB:KRP23_1137"/>
<accession>H3HC04</accession>
<dbReference type="GO" id="GO:0006384">
    <property type="term" value="P:transcription initiation at RNA polymerase III promoter"/>
    <property type="evidence" value="ECO:0007669"/>
    <property type="project" value="InterPro"/>
</dbReference>
<dbReference type="InterPro" id="IPR007309">
    <property type="entry name" value="TFIIIC_Bblock-bd"/>
</dbReference>
<dbReference type="EMBL" id="DS566019">
    <property type="status" value="NOT_ANNOTATED_CDS"/>
    <property type="molecule type" value="Genomic_DNA"/>
</dbReference>
<feature type="region of interest" description="Disordered" evidence="6">
    <location>
        <begin position="58"/>
        <end position="170"/>
    </location>
</feature>
<evidence type="ECO:0000256" key="4">
    <source>
        <dbReference type="ARBA" id="ARBA00023163"/>
    </source>
</evidence>
<proteinExistence type="predicted"/>
<reference evidence="8" key="2">
    <citation type="submission" date="2015-06" db="UniProtKB">
        <authorList>
            <consortium name="EnsemblProtists"/>
        </authorList>
    </citation>
    <scope>IDENTIFICATION</scope>
    <source>
        <strain evidence="8">Pr102</strain>
    </source>
</reference>
<evidence type="ECO:0000313" key="8">
    <source>
        <dbReference type="EnsemblProtists" id="Phyra94677"/>
    </source>
</evidence>
<dbReference type="PANTHER" id="PTHR15180">
    <property type="entry name" value="GENERAL TRANSCRIPTION FACTOR 3C POLYPEPTIDE 1"/>
    <property type="match status" value="1"/>
</dbReference>
<evidence type="ECO:0000256" key="3">
    <source>
        <dbReference type="ARBA" id="ARBA00023125"/>
    </source>
</evidence>
<evidence type="ECO:0000256" key="5">
    <source>
        <dbReference type="ARBA" id="ARBA00023242"/>
    </source>
</evidence>